<evidence type="ECO:0000313" key="19">
    <source>
        <dbReference type="EMBL" id="GAD67335.1"/>
    </source>
</evidence>
<dbReference type="InterPro" id="IPR003660">
    <property type="entry name" value="HAMP_dom"/>
</dbReference>
<dbReference type="PANTHER" id="PTHR24421">
    <property type="entry name" value="NITRATE/NITRITE SENSOR PROTEIN NARX-RELATED"/>
    <property type="match status" value="1"/>
</dbReference>
<evidence type="ECO:0000256" key="6">
    <source>
        <dbReference type="ARBA" id="ARBA00022679"/>
    </source>
</evidence>
<protein>
    <recommendedName>
        <fullName evidence="14">Sensor protein</fullName>
        <ecNumber evidence="14">2.7.13.3</ecNumber>
    </recommendedName>
</protein>
<evidence type="ECO:0000256" key="16">
    <source>
        <dbReference type="SAM" id="SignalP"/>
    </source>
</evidence>
<keyword evidence="5" id="KW-0597">Phosphoprotein</keyword>
<dbReference type="InterPro" id="IPR036890">
    <property type="entry name" value="HATPase_C_sf"/>
</dbReference>
<evidence type="ECO:0000256" key="5">
    <source>
        <dbReference type="ARBA" id="ARBA00022553"/>
    </source>
</evidence>
<keyword evidence="20" id="KW-1185">Reference proteome</keyword>
<keyword evidence="6 14" id="KW-0808">Transferase</keyword>
<sequence>MLLILLLSVATTSFAIITLASSLNDAEAVNVAGSMRMQSYRLAHDIQSQSDNYQYHIFQFERSIYSSSMKALQKWYVPDDITQDYYRLIVRWHELKAVLDGDGRDQYLVLVAGFVTQIDAFVFKLQEYSEKKLINLAWVGGLGLGAVLLVSIFVVDFIRSEIVSPLKSLVAASEQIQSRSFDVSLDESSSNEMGILARTFNRMAAELGKLYRGLEQAVNEKTHKLQHANQSLKVLYNSSQELTAARISVDNFQAILRHIVSIEGITGVRIEIEEPGEKNLILEEGAFYGENVEQKALSLDEHHLGTLQWEYGLPCPDKALIDNFVQILSRAVYYNHAQRQAEQLLLMEERATIARELHDSLAQSLSYLKIQVALLKKVINKLPHSEFTPKTTLVIGELDTGLSSAYTQLRELLTTFRLTIKEGTFGQALQEMLEQLNEQTSAQIQLTNELSSVDLDVHHQVHLLQLIREATINAIKHANASCIQVRCLALGDVVTVSVKDDGVGMSEHNEKINHYGMSIMQERANRLNGELKVHSSPDQGCEVVLTYQRSKEAKFDSV</sequence>
<feature type="signal peptide" evidence="16">
    <location>
        <begin position="1"/>
        <end position="15"/>
    </location>
</feature>
<dbReference type="GO" id="GO:0000155">
    <property type="term" value="F:phosphorelay sensor kinase activity"/>
    <property type="evidence" value="ECO:0007669"/>
    <property type="project" value="UniProtKB-UniRule"/>
</dbReference>
<feature type="domain" description="HAMP" evidence="18">
    <location>
        <begin position="160"/>
        <end position="212"/>
    </location>
</feature>
<evidence type="ECO:0000256" key="10">
    <source>
        <dbReference type="ARBA" id="ARBA00022840"/>
    </source>
</evidence>
<comment type="catalytic activity">
    <reaction evidence="1 14">
        <text>ATP + protein L-histidine = ADP + protein N-phospho-L-histidine.</text>
        <dbReference type="EC" id="2.7.13.3"/>
    </reaction>
</comment>
<dbReference type="Gene3D" id="1.20.5.1930">
    <property type="match status" value="1"/>
</dbReference>
<dbReference type="GO" id="GO:0046983">
    <property type="term" value="F:protein dimerization activity"/>
    <property type="evidence" value="ECO:0007669"/>
    <property type="project" value="UniProtKB-UniRule"/>
</dbReference>
<evidence type="ECO:0000259" key="17">
    <source>
        <dbReference type="PROSITE" id="PS50109"/>
    </source>
</evidence>
<evidence type="ECO:0000259" key="18">
    <source>
        <dbReference type="PROSITE" id="PS50885"/>
    </source>
</evidence>
<comment type="subcellular location">
    <subcellularLocation>
        <location evidence="2">Cell inner membrane</location>
        <topology evidence="2">Multi-pass membrane protein</topology>
    </subcellularLocation>
</comment>
<dbReference type="InterPro" id="IPR050482">
    <property type="entry name" value="Sensor_HK_TwoCompSys"/>
</dbReference>
<dbReference type="PROSITE" id="PS50885">
    <property type="entry name" value="HAMP"/>
    <property type="match status" value="1"/>
</dbReference>
<dbReference type="SMART" id="SM00304">
    <property type="entry name" value="HAMP"/>
    <property type="match status" value="1"/>
</dbReference>
<dbReference type="Pfam" id="PF07730">
    <property type="entry name" value="HisKA_3"/>
    <property type="match status" value="1"/>
</dbReference>
<proteinExistence type="predicted"/>
<dbReference type="STRING" id="1219065.VPR01S_07_01340"/>
<evidence type="ECO:0000256" key="11">
    <source>
        <dbReference type="ARBA" id="ARBA00022989"/>
    </source>
</evidence>
<keyword evidence="8 14" id="KW-0547">Nucleotide-binding</keyword>
<dbReference type="SUPFAM" id="SSF55874">
    <property type="entry name" value="ATPase domain of HSP90 chaperone/DNA topoisomerase II/histidine kinase"/>
    <property type="match status" value="1"/>
</dbReference>
<evidence type="ECO:0000256" key="14">
    <source>
        <dbReference type="PIRNR" id="PIRNR003167"/>
    </source>
</evidence>
<dbReference type="PANTHER" id="PTHR24421:SF10">
    <property type="entry name" value="NITRATE_NITRITE SENSOR PROTEIN NARQ"/>
    <property type="match status" value="1"/>
</dbReference>
<evidence type="ECO:0000313" key="20">
    <source>
        <dbReference type="Proteomes" id="UP000016570"/>
    </source>
</evidence>
<evidence type="ECO:0000256" key="12">
    <source>
        <dbReference type="ARBA" id="ARBA00023012"/>
    </source>
</evidence>
<dbReference type="NCBIfam" id="NF008184">
    <property type="entry name" value="PRK10935.1"/>
    <property type="match status" value="1"/>
</dbReference>
<gene>
    <name evidence="19" type="primary">narQ</name>
    <name evidence="19" type="ORF">VPR01S_07_01340</name>
</gene>
<keyword evidence="11 15" id="KW-1133">Transmembrane helix</keyword>
<dbReference type="InterPro" id="IPR011712">
    <property type="entry name" value="Sig_transdc_His_kin_sub3_dim/P"/>
</dbReference>
<feature type="domain" description="Histidine kinase" evidence="17">
    <location>
        <begin position="352"/>
        <end position="551"/>
    </location>
</feature>
<dbReference type="Gene3D" id="1.20.120.960">
    <property type="entry name" value="Histidine kinase NarX, sensor domain"/>
    <property type="match status" value="1"/>
</dbReference>
<dbReference type="Gene3D" id="6.10.340.10">
    <property type="match status" value="1"/>
</dbReference>
<keyword evidence="10 14" id="KW-0067">ATP-binding</keyword>
<keyword evidence="3 14" id="KW-1003">Cell membrane</keyword>
<dbReference type="InterPro" id="IPR016380">
    <property type="entry name" value="Sig_transdc_His_kin_NarX/NarQ"/>
</dbReference>
<dbReference type="CDD" id="cd06225">
    <property type="entry name" value="HAMP"/>
    <property type="match status" value="1"/>
</dbReference>
<evidence type="ECO:0000256" key="4">
    <source>
        <dbReference type="ARBA" id="ARBA00022519"/>
    </source>
</evidence>
<feature type="transmembrane region" description="Helical" evidence="15">
    <location>
        <begin position="135"/>
        <end position="158"/>
    </location>
</feature>
<evidence type="ECO:0000256" key="8">
    <source>
        <dbReference type="ARBA" id="ARBA00022741"/>
    </source>
</evidence>
<evidence type="ECO:0000256" key="9">
    <source>
        <dbReference type="ARBA" id="ARBA00022777"/>
    </source>
</evidence>
<dbReference type="CDD" id="cd16917">
    <property type="entry name" value="HATPase_UhpB-NarQ-NarX-like"/>
    <property type="match status" value="1"/>
</dbReference>
<name>U3A0Y8_VIBPR</name>
<feature type="chain" id="PRO_5012090730" description="Sensor protein" evidence="16">
    <location>
        <begin position="16"/>
        <end position="558"/>
    </location>
</feature>
<comment type="caution">
    <text evidence="19">The sequence shown here is derived from an EMBL/GenBank/DDBJ whole genome shotgun (WGS) entry which is preliminary data.</text>
</comment>
<evidence type="ECO:0000256" key="3">
    <source>
        <dbReference type="ARBA" id="ARBA00022475"/>
    </source>
</evidence>
<reference evidence="19 20" key="1">
    <citation type="submission" date="2013-09" db="EMBL/GenBank/DDBJ databases">
        <title>Whole genome shotgun sequence of Vibrio proteolyticus NBRC 13287.</title>
        <authorList>
            <person name="Isaki S."/>
            <person name="Hosoyama A."/>
            <person name="Numata M."/>
            <person name="Hashimoto M."/>
            <person name="Hosoyama Y."/>
            <person name="Tsuchikane K."/>
            <person name="Noguchi M."/>
            <person name="Hirakata S."/>
            <person name="Ichikawa N."/>
            <person name="Ohji S."/>
            <person name="Yamazoe A."/>
            <person name="Fujita N."/>
        </authorList>
    </citation>
    <scope>NUCLEOTIDE SEQUENCE [LARGE SCALE GENOMIC DNA]</scope>
    <source>
        <strain evidence="19 20">NBRC 13287</strain>
    </source>
</reference>
<accession>U3A0Y8</accession>
<organism evidence="19 20">
    <name type="scientific">Vibrio proteolyticus NBRC 13287</name>
    <dbReference type="NCBI Taxonomy" id="1219065"/>
    <lineage>
        <taxon>Bacteria</taxon>
        <taxon>Pseudomonadati</taxon>
        <taxon>Pseudomonadota</taxon>
        <taxon>Gammaproteobacteria</taxon>
        <taxon>Vibrionales</taxon>
        <taxon>Vibrionaceae</taxon>
        <taxon>Vibrio</taxon>
    </lineage>
</organism>
<dbReference type="Pfam" id="PF13675">
    <property type="entry name" value="PilJ"/>
    <property type="match status" value="1"/>
</dbReference>
<dbReference type="AlphaFoldDB" id="U3A0Y8"/>
<dbReference type="SMART" id="SM00387">
    <property type="entry name" value="HATPase_c"/>
    <property type="match status" value="1"/>
</dbReference>
<dbReference type="InterPro" id="IPR042295">
    <property type="entry name" value="NarX-like_N_sf"/>
</dbReference>
<keyword evidence="13 14" id="KW-0472">Membrane</keyword>
<dbReference type="Gene3D" id="3.30.565.10">
    <property type="entry name" value="Histidine kinase-like ATPase, C-terminal domain"/>
    <property type="match status" value="1"/>
</dbReference>
<evidence type="ECO:0000256" key="1">
    <source>
        <dbReference type="ARBA" id="ARBA00000085"/>
    </source>
</evidence>
<dbReference type="InterPro" id="IPR003594">
    <property type="entry name" value="HATPase_dom"/>
</dbReference>
<dbReference type="InterPro" id="IPR005467">
    <property type="entry name" value="His_kinase_dom"/>
</dbReference>
<evidence type="ECO:0000256" key="2">
    <source>
        <dbReference type="ARBA" id="ARBA00004429"/>
    </source>
</evidence>
<dbReference type="CDD" id="cd22899">
    <property type="entry name" value="NarQ_sensor"/>
    <property type="match status" value="1"/>
</dbReference>
<keyword evidence="7 15" id="KW-0812">Transmembrane</keyword>
<evidence type="ECO:0000256" key="13">
    <source>
        <dbReference type="ARBA" id="ARBA00023136"/>
    </source>
</evidence>
<dbReference type="Pfam" id="PF02518">
    <property type="entry name" value="HATPase_c"/>
    <property type="match status" value="1"/>
</dbReference>
<dbReference type="GO" id="GO:0005524">
    <property type="term" value="F:ATP binding"/>
    <property type="evidence" value="ECO:0007669"/>
    <property type="project" value="UniProtKB-UniRule"/>
</dbReference>
<dbReference type="InterPro" id="IPR029095">
    <property type="entry name" value="NarX-like_N"/>
</dbReference>
<dbReference type="eggNOG" id="COG3850">
    <property type="taxonomic scope" value="Bacteria"/>
</dbReference>
<dbReference type="Pfam" id="PF00672">
    <property type="entry name" value="HAMP"/>
    <property type="match status" value="1"/>
</dbReference>
<dbReference type="Proteomes" id="UP000016570">
    <property type="component" value="Unassembled WGS sequence"/>
</dbReference>
<dbReference type="EMBL" id="BATJ01000007">
    <property type="protein sequence ID" value="GAD67335.1"/>
    <property type="molecule type" value="Genomic_DNA"/>
</dbReference>
<dbReference type="PROSITE" id="PS50109">
    <property type="entry name" value="HIS_KIN"/>
    <property type="match status" value="1"/>
</dbReference>
<keyword evidence="16" id="KW-0732">Signal</keyword>
<dbReference type="SUPFAM" id="SSF158472">
    <property type="entry name" value="HAMP domain-like"/>
    <property type="match status" value="1"/>
</dbReference>
<keyword evidence="9 14" id="KW-0418">Kinase</keyword>
<evidence type="ECO:0000256" key="15">
    <source>
        <dbReference type="SAM" id="Phobius"/>
    </source>
</evidence>
<dbReference type="EC" id="2.7.13.3" evidence="14"/>
<dbReference type="GO" id="GO:0005886">
    <property type="term" value="C:plasma membrane"/>
    <property type="evidence" value="ECO:0007669"/>
    <property type="project" value="UniProtKB-SubCell"/>
</dbReference>
<dbReference type="PIRSF" id="PIRSF003167">
    <property type="entry name" value="STHK_NarX/NarQ"/>
    <property type="match status" value="1"/>
</dbReference>
<keyword evidence="12 14" id="KW-0902">Two-component regulatory system</keyword>
<keyword evidence="4 14" id="KW-0997">Cell inner membrane</keyword>
<evidence type="ECO:0000256" key="7">
    <source>
        <dbReference type="ARBA" id="ARBA00022692"/>
    </source>
</evidence>